<dbReference type="EMBL" id="BARW01004376">
    <property type="protein sequence ID" value="GAI62440.1"/>
    <property type="molecule type" value="Genomic_DNA"/>
</dbReference>
<proteinExistence type="predicted"/>
<sequence length="69" mass="7908">MSLIDTWKCHICGEERPDDKISVLTKPLVINGQACSEQNIRYCNDRPACIEGAKEFSFFKEESNGTRKR</sequence>
<organism evidence="1">
    <name type="scientific">marine sediment metagenome</name>
    <dbReference type="NCBI Taxonomy" id="412755"/>
    <lineage>
        <taxon>unclassified sequences</taxon>
        <taxon>metagenomes</taxon>
        <taxon>ecological metagenomes</taxon>
    </lineage>
</organism>
<evidence type="ECO:0000313" key="1">
    <source>
        <dbReference type="EMBL" id="GAI62440.1"/>
    </source>
</evidence>
<gene>
    <name evidence="1" type="ORF">S12H4_10303</name>
</gene>
<name>X1RH15_9ZZZZ</name>
<accession>X1RH15</accession>
<reference evidence="1" key="1">
    <citation type="journal article" date="2014" name="Front. Microbiol.">
        <title>High frequency of phylogenetically diverse reductive dehalogenase-homologous genes in deep subseafloor sedimentary metagenomes.</title>
        <authorList>
            <person name="Kawai M."/>
            <person name="Futagami T."/>
            <person name="Toyoda A."/>
            <person name="Takaki Y."/>
            <person name="Nishi S."/>
            <person name="Hori S."/>
            <person name="Arai W."/>
            <person name="Tsubouchi T."/>
            <person name="Morono Y."/>
            <person name="Uchiyama I."/>
            <person name="Ito T."/>
            <person name="Fujiyama A."/>
            <person name="Inagaki F."/>
            <person name="Takami H."/>
        </authorList>
    </citation>
    <scope>NUCLEOTIDE SEQUENCE</scope>
    <source>
        <strain evidence="1">Expedition CK06-06</strain>
    </source>
</reference>
<protein>
    <submittedName>
        <fullName evidence="1">Uncharacterized protein</fullName>
    </submittedName>
</protein>
<dbReference type="AlphaFoldDB" id="X1RH15"/>
<comment type="caution">
    <text evidence="1">The sequence shown here is derived from an EMBL/GenBank/DDBJ whole genome shotgun (WGS) entry which is preliminary data.</text>
</comment>